<dbReference type="GO" id="GO:0004159">
    <property type="term" value="F:dihydropyrimidine dehydrogenase (NAD+) activity"/>
    <property type="evidence" value="ECO:0007669"/>
    <property type="project" value="UniProtKB-EC"/>
</dbReference>
<evidence type="ECO:0000256" key="3">
    <source>
        <dbReference type="ARBA" id="ARBA00023002"/>
    </source>
</evidence>
<dbReference type="FunFam" id="3.20.20.70:FF:000027">
    <property type="entry name" value="Dihydropyrimidine dehydrogenase [NADP(+)]"/>
    <property type="match status" value="1"/>
</dbReference>
<comment type="subunit">
    <text evidence="11">Heterotetramer of 2 PreA and 2 PreT subunits.</text>
</comment>
<dbReference type="CDD" id="cd02940">
    <property type="entry name" value="DHPD_FMN"/>
    <property type="match status" value="1"/>
</dbReference>
<dbReference type="SUPFAM" id="SSF54862">
    <property type="entry name" value="4Fe-4S ferredoxins"/>
    <property type="match status" value="1"/>
</dbReference>
<evidence type="ECO:0000256" key="5">
    <source>
        <dbReference type="ARBA" id="ARBA00023014"/>
    </source>
</evidence>
<evidence type="ECO:0000256" key="6">
    <source>
        <dbReference type="ARBA" id="ARBA00030119"/>
    </source>
</evidence>
<evidence type="ECO:0000259" key="13">
    <source>
        <dbReference type="PROSITE" id="PS51379"/>
    </source>
</evidence>
<evidence type="ECO:0000256" key="4">
    <source>
        <dbReference type="ARBA" id="ARBA00023004"/>
    </source>
</evidence>
<dbReference type="PANTHER" id="PTHR43073:SF2">
    <property type="entry name" value="DIHYDROPYRIMIDINE DEHYDROGENASE [NADP(+)]"/>
    <property type="match status" value="1"/>
</dbReference>
<dbReference type="NCBIfam" id="NF006183">
    <property type="entry name" value="PRK08318.1"/>
    <property type="match status" value="1"/>
</dbReference>
<feature type="domain" description="4Fe-4S ferredoxin-type" evidence="13">
    <location>
        <begin position="333"/>
        <end position="362"/>
    </location>
</feature>
<comment type="catalytic activity">
    <reaction evidence="8">
        <text>5,6-dihydrothymine + NAD(+) = thymine + NADH + H(+)</text>
        <dbReference type="Rhea" id="RHEA:28791"/>
        <dbReference type="ChEBI" id="CHEBI:15378"/>
        <dbReference type="ChEBI" id="CHEBI:17821"/>
        <dbReference type="ChEBI" id="CHEBI:27468"/>
        <dbReference type="ChEBI" id="CHEBI:57540"/>
        <dbReference type="ChEBI" id="CHEBI:57945"/>
        <dbReference type="EC" id="1.3.1.1"/>
    </reaction>
</comment>
<comment type="catalytic activity">
    <reaction evidence="9">
        <text>5,6-dihydrouracil + NAD(+) = uracil + NADH + H(+)</text>
        <dbReference type="Rhea" id="RHEA:20189"/>
        <dbReference type="ChEBI" id="CHEBI:15378"/>
        <dbReference type="ChEBI" id="CHEBI:15901"/>
        <dbReference type="ChEBI" id="CHEBI:17568"/>
        <dbReference type="ChEBI" id="CHEBI:57540"/>
        <dbReference type="ChEBI" id="CHEBI:57945"/>
        <dbReference type="EC" id="1.3.1.1"/>
    </reaction>
</comment>
<evidence type="ECO:0000256" key="7">
    <source>
        <dbReference type="ARBA" id="ARBA00032722"/>
    </source>
</evidence>
<dbReference type="EC" id="1.3.1.1" evidence="12"/>
<dbReference type="InterPro" id="IPR017896">
    <property type="entry name" value="4Fe4S_Fe-S-bd"/>
</dbReference>
<dbReference type="Pfam" id="PF12838">
    <property type="entry name" value="Fer4_7"/>
    <property type="match status" value="1"/>
</dbReference>
<evidence type="ECO:0000256" key="12">
    <source>
        <dbReference type="ARBA" id="ARBA00049728"/>
    </source>
</evidence>
<dbReference type="PANTHER" id="PTHR43073">
    <property type="entry name" value="DIHYDROPYRIMIDINE DEHYDROGENASE [NADP(+)]"/>
    <property type="match status" value="1"/>
</dbReference>
<accession>A0A4Y5SZG5</accession>
<comment type="function">
    <text evidence="10">Involved in pyrimidine base degradation. Catalyzes physiologically the reduction of uracil to 5,6-dihydrouracil (DHU) by using NADH as a specific cosubstrate. It also catalyzes the reverse reaction and the reduction of thymine to 5,6-dihydrothymine (DHT).</text>
</comment>
<proteinExistence type="inferred from homology"/>
<keyword evidence="5" id="KW-0411">Iron-sulfur</keyword>
<sequence>MADLSIDFAGIKSPNPFWLASAPPTNTGDQVMRAFDAGWGGAVWKTLGNPIVNVSSRFGGIDYGNTRMMGLNNIELITDRPLEVNLREMREVKRRYPKHTLIASLMVDTKEEWREIIQKAEDTGADGLELNFGCPHGMCERGMGSAVGAEPKVLEEIARWAVEFAATPVIVKLTPNVGDIVEPGEAVLRSGAHAISLINTVKSIMGVDLDRMVPLPRVGGASTNGGYCGPAVKPIALHLLGELTRHPQVSRLPISGIGGISSWRDAAEFIALGATSVQVCTAVMHYGYRIVEDMIEGLSDFLDERGMKSVSELRGRAAPNYAEWGQLDLNYRVVAAIDPAKCIGCQLCYVACMDGAHQCIHLPGRSAEEARRAGHTHIPQHVPDLAALGKGAPAGARVPFVDEEECIGCNLCALVCPVQGCITMREDATGKPKETWNDRVQQGRDVVPGGLEATAAARAARGGS</sequence>
<dbReference type="AlphaFoldDB" id="A0A4Y5SZG5"/>
<keyword evidence="3" id="KW-0560">Oxidoreductase</keyword>
<dbReference type="GO" id="GO:0005737">
    <property type="term" value="C:cytoplasm"/>
    <property type="evidence" value="ECO:0007669"/>
    <property type="project" value="InterPro"/>
</dbReference>
<evidence type="ECO:0000313" key="14">
    <source>
        <dbReference type="EMBL" id="QDA77034.1"/>
    </source>
</evidence>
<organism evidence="14">
    <name type="scientific">Jahnella sp. MSr9139</name>
    <dbReference type="NCBI Taxonomy" id="1434086"/>
    <lineage>
        <taxon>Bacteria</taxon>
        <taxon>Pseudomonadati</taxon>
        <taxon>Myxococcota</taxon>
        <taxon>Polyangia</taxon>
        <taxon>Polyangiales</taxon>
        <taxon>Polyangiaceae</taxon>
        <taxon>Jahnella</taxon>
    </lineage>
</organism>
<dbReference type="GO" id="GO:0046872">
    <property type="term" value="F:metal ion binding"/>
    <property type="evidence" value="ECO:0007669"/>
    <property type="project" value="UniProtKB-KW"/>
</dbReference>
<dbReference type="Pfam" id="PF01180">
    <property type="entry name" value="DHO_dh"/>
    <property type="match status" value="1"/>
</dbReference>
<keyword evidence="4" id="KW-0408">Iron</keyword>
<dbReference type="PROSITE" id="PS51379">
    <property type="entry name" value="4FE4S_FER_2"/>
    <property type="match status" value="2"/>
</dbReference>
<name>A0A4Y5SZG5_9BACT</name>
<feature type="domain" description="4Fe-4S ferredoxin-type" evidence="13">
    <location>
        <begin position="397"/>
        <end position="427"/>
    </location>
</feature>
<dbReference type="PROSITE" id="PS00198">
    <property type="entry name" value="4FE4S_FER_1"/>
    <property type="match status" value="1"/>
</dbReference>
<dbReference type="GO" id="GO:0002058">
    <property type="term" value="F:uracil binding"/>
    <property type="evidence" value="ECO:0007669"/>
    <property type="project" value="TreeGrafter"/>
</dbReference>
<dbReference type="GO" id="GO:0006210">
    <property type="term" value="P:thymine catabolic process"/>
    <property type="evidence" value="ECO:0007669"/>
    <property type="project" value="TreeGrafter"/>
</dbReference>
<dbReference type="InterPro" id="IPR017900">
    <property type="entry name" value="4Fe4S_Fe_S_CS"/>
</dbReference>
<dbReference type="GO" id="GO:0006212">
    <property type="term" value="P:uracil catabolic process"/>
    <property type="evidence" value="ECO:0007669"/>
    <property type="project" value="TreeGrafter"/>
</dbReference>
<dbReference type="Gene3D" id="3.20.20.70">
    <property type="entry name" value="Aldolase class I"/>
    <property type="match status" value="1"/>
</dbReference>
<evidence type="ECO:0000256" key="2">
    <source>
        <dbReference type="ARBA" id="ARBA00022723"/>
    </source>
</evidence>
<dbReference type="GO" id="GO:0051536">
    <property type="term" value="F:iron-sulfur cluster binding"/>
    <property type="evidence" value="ECO:0007669"/>
    <property type="project" value="UniProtKB-KW"/>
</dbReference>
<keyword evidence="2" id="KW-0479">Metal-binding</keyword>
<dbReference type="Gene3D" id="3.30.70.20">
    <property type="match status" value="1"/>
</dbReference>
<dbReference type="InterPro" id="IPR005720">
    <property type="entry name" value="Dihydroorotate_DH_cat"/>
</dbReference>
<protein>
    <recommendedName>
        <fullName evidence="12">dihydrouracil dehydrogenase (NAD(+))</fullName>
        <ecNumber evidence="12">1.3.1.1</ecNumber>
    </recommendedName>
    <alternativeName>
        <fullName evidence="7">Dihydrothymine dehydrogenase</fullName>
    </alternativeName>
    <alternativeName>
        <fullName evidence="6">Dihydrouracil dehydrogenase</fullName>
    </alternativeName>
</protein>
<dbReference type="GO" id="GO:0050661">
    <property type="term" value="F:NADP binding"/>
    <property type="evidence" value="ECO:0007669"/>
    <property type="project" value="TreeGrafter"/>
</dbReference>
<reference evidence="14" key="1">
    <citation type="journal article" date="2019" name="Org. Lett.">
        <title>Two Biosynthetic Pathways in Jahnella thaxteri for Thaxteramides, Distinct Types of Lipopeptides.</title>
        <authorList>
            <person name="Oueis E."/>
            <person name="Klefisch T."/>
            <person name="Zaburannyi N."/>
            <person name="Garcia R."/>
            <person name="Plaza A."/>
            <person name="Muller R."/>
        </authorList>
    </citation>
    <scope>NUCLEOTIDE SEQUENCE</scope>
    <source>
        <strain evidence="14">MSr9139</strain>
    </source>
</reference>
<evidence type="ECO:0000256" key="11">
    <source>
        <dbReference type="ARBA" id="ARBA00049714"/>
    </source>
</evidence>
<dbReference type="EMBL" id="MK551161">
    <property type="protein sequence ID" value="QDA77034.1"/>
    <property type="molecule type" value="Genomic_DNA"/>
</dbReference>
<evidence type="ECO:0000256" key="1">
    <source>
        <dbReference type="ARBA" id="ARBA00010804"/>
    </source>
</evidence>
<comment type="similarity">
    <text evidence="1">Belongs to the dihydropyrimidine dehydrogenase family.</text>
</comment>
<evidence type="ECO:0000256" key="8">
    <source>
        <dbReference type="ARBA" id="ARBA00047685"/>
    </source>
</evidence>
<dbReference type="InterPro" id="IPR013785">
    <property type="entry name" value="Aldolase_TIM"/>
</dbReference>
<evidence type="ECO:0000256" key="10">
    <source>
        <dbReference type="ARBA" id="ARBA00049578"/>
    </source>
</evidence>
<dbReference type="SUPFAM" id="SSF51395">
    <property type="entry name" value="FMN-linked oxidoreductases"/>
    <property type="match status" value="1"/>
</dbReference>
<evidence type="ECO:0000256" key="9">
    <source>
        <dbReference type="ARBA" id="ARBA00048792"/>
    </source>
</evidence>